<dbReference type="AlphaFoldDB" id="A0A023DA66"/>
<evidence type="ECO:0000313" key="2">
    <source>
        <dbReference type="EMBL" id="GAJ38249.1"/>
    </source>
</evidence>
<sequence length="303" mass="33009">MEEVQLPPAVVSFQDSKYGAWMASLTPPSQRIAMKVRLHESFDMYYEGDSRGLITKWQAFDSATNLLGMTKHPNDDGLLMLPVKALQFKEDDDSVLLVTYNNDETVTLYVKPRVSIMTESGQSVASGTTVTEPPIVKITGFVVGEGVTYEYKIENSKQSSDWTPLSSPYEIPITSDGTTTIYVKAEGGLTKGDGITTVSLTYIKLIRQLTLGSYKQTMEIGEMQTIPVTIAPSDATNKTLQWISSNPDVATVVNGTVTAVQPGTVEITVEATDGSNAAAKATITVIDPFVPLKEIHFQQEVLL</sequence>
<feature type="domain" description="BIG2" evidence="1">
    <location>
        <begin position="205"/>
        <end position="281"/>
    </location>
</feature>
<dbReference type="OrthoDB" id="38701at2"/>
<dbReference type="Gene3D" id="2.60.40.1080">
    <property type="match status" value="1"/>
</dbReference>
<comment type="caution">
    <text evidence="2">The sequence shown here is derived from an EMBL/GenBank/DDBJ whole genome shotgun (WGS) entry which is preliminary data.</text>
</comment>
<dbReference type="SMART" id="SM00635">
    <property type="entry name" value="BID_2"/>
    <property type="match status" value="1"/>
</dbReference>
<dbReference type="InterPro" id="IPR003343">
    <property type="entry name" value="Big_2"/>
</dbReference>
<dbReference type="Pfam" id="PF02368">
    <property type="entry name" value="Big_2"/>
    <property type="match status" value="1"/>
</dbReference>
<dbReference type="EMBL" id="BAWO01000002">
    <property type="protein sequence ID" value="GAJ38249.1"/>
    <property type="molecule type" value="Genomic_DNA"/>
</dbReference>
<dbReference type="Proteomes" id="UP000023561">
    <property type="component" value="Unassembled WGS sequence"/>
</dbReference>
<accession>A0A023DA66</accession>
<dbReference type="RefSeq" id="WP_155835548.1">
    <property type="nucleotide sequence ID" value="NZ_BAWO01000002.1"/>
</dbReference>
<dbReference type="InterPro" id="IPR008964">
    <property type="entry name" value="Invasin/intimin_cell_adhesion"/>
</dbReference>
<evidence type="ECO:0000259" key="1">
    <source>
        <dbReference type="SMART" id="SM00635"/>
    </source>
</evidence>
<dbReference type="SUPFAM" id="SSF49373">
    <property type="entry name" value="Invasin/intimin cell-adhesion fragments"/>
    <property type="match status" value="1"/>
</dbReference>
<proteinExistence type="predicted"/>
<name>A0A023DA66_9BACL</name>
<reference evidence="2 3" key="1">
    <citation type="submission" date="2014-04" db="EMBL/GenBank/DDBJ databases">
        <title>Whole genome shotgun sequence of Geobacillus caldoxylosilyticus NBRC 107762.</title>
        <authorList>
            <person name="Hosoyama A."/>
            <person name="Hosoyama Y."/>
            <person name="Katano-Makiyama Y."/>
            <person name="Tsuchikane K."/>
            <person name="Ohji S."/>
            <person name="Ichikawa N."/>
            <person name="Yamazoe A."/>
            <person name="Fujita N."/>
        </authorList>
    </citation>
    <scope>NUCLEOTIDE SEQUENCE [LARGE SCALE GENOMIC DNA]</scope>
    <source>
        <strain evidence="2 3">NBRC 107762</strain>
    </source>
</reference>
<evidence type="ECO:0000313" key="3">
    <source>
        <dbReference type="Proteomes" id="UP000023561"/>
    </source>
</evidence>
<organism evidence="2 3">
    <name type="scientific">Parageobacillus caldoxylosilyticus NBRC 107762</name>
    <dbReference type="NCBI Taxonomy" id="1220594"/>
    <lineage>
        <taxon>Bacteria</taxon>
        <taxon>Bacillati</taxon>
        <taxon>Bacillota</taxon>
        <taxon>Bacilli</taxon>
        <taxon>Bacillales</taxon>
        <taxon>Anoxybacillaceae</taxon>
        <taxon>Saccharococcus</taxon>
    </lineage>
</organism>
<protein>
    <recommendedName>
        <fullName evidence="1">BIG2 domain-containing protein</fullName>
    </recommendedName>
</protein>
<gene>
    <name evidence="2" type="ORF">GCA01S_002_00370</name>
</gene>
<keyword evidence="3" id="KW-1185">Reference proteome</keyword>